<name>A0A1I5VQ66_9EURY</name>
<evidence type="ECO:0000313" key="1">
    <source>
        <dbReference type="EMBL" id="SFQ09581.1"/>
    </source>
</evidence>
<accession>A0A1I5VQ66</accession>
<protein>
    <submittedName>
        <fullName evidence="1">Uncharacterized protein</fullName>
    </submittedName>
</protein>
<dbReference type="EMBL" id="FOXI01000019">
    <property type="protein sequence ID" value="SFQ09581.1"/>
    <property type="molecule type" value="Genomic_DNA"/>
</dbReference>
<evidence type="ECO:0000313" key="2">
    <source>
        <dbReference type="Proteomes" id="UP000183769"/>
    </source>
</evidence>
<dbReference type="RefSeq" id="WP_143076997.1">
    <property type="nucleotide sequence ID" value="NZ_FOXI01000019.1"/>
</dbReference>
<proteinExistence type="predicted"/>
<keyword evidence="2" id="KW-1185">Reference proteome</keyword>
<sequence>MREAALNASTHQEPVQKAVAFHEQRVEEIVDGDHELDDREPQLVAHMIPEGYPSGGSLAAGENIDEQIPHFEGRSAWREQHEHGQITTRAAKSGETEAYNLRTPVSGIETVSAGEIWERGDHNLFVASSTEAKLAATANWAQEQFGEEYESDWMTVLVTLIGVRGEQVRIPDNVRMSVSVSEAVFESDRIDPRPVKVPLESCTPAETYNKLSPLFDRLWADTGLEGSVFYSDGSEAEREIRGFLG</sequence>
<gene>
    <name evidence="1" type="ORF">SAMN05216277_11925</name>
</gene>
<dbReference type="AlphaFoldDB" id="A0A1I5VQ66"/>
<organism evidence="1 2">
    <name type="scientific">Halolamina pelagica</name>
    <dbReference type="NCBI Taxonomy" id="699431"/>
    <lineage>
        <taxon>Archaea</taxon>
        <taxon>Methanobacteriati</taxon>
        <taxon>Methanobacteriota</taxon>
        <taxon>Stenosarchaea group</taxon>
        <taxon>Halobacteria</taxon>
        <taxon>Halobacteriales</taxon>
        <taxon>Haloferacaceae</taxon>
    </lineage>
</organism>
<reference evidence="2" key="1">
    <citation type="submission" date="2016-10" db="EMBL/GenBank/DDBJ databases">
        <authorList>
            <person name="Varghese N."/>
            <person name="Submissions S."/>
        </authorList>
    </citation>
    <scope>NUCLEOTIDE SEQUENCE [LARGE SCALE GENOMIC DNA]</scope>
    <source>
        <strain evidence="2">CGMCC 1.10329</strain>
    </source>
</reference>
<dbReference type="Proteomes" id="UP000183769">
    <property type="component" value="Unassembled WGS sequence"/>
</dbReference>